<evidence type="ECO:0000313" key="2">
    <source>
        <dbReference type="EMBL" id="OGG71922.1"/>
    </source>
</evidence>
<feature type="domain" description="NAD(P)-binding" evidence="1">
    <location>
        <begin position="4"/>
        <end position="306"/>
    </location>
</feature>
<dbReference type="Proteomes" id="UP000179115">
    <property type="component" value="Unassembled WGS sequence"/>
</dbReference>
<protein>
    <recommendedName>
        <fullName evidence="1">NAD(P)-binding domain-containing protein</fullName>
    </recommendedName>
</protein>
<dbReference type="Pfam" id="PF16363">
    <property type="entry name" value="GDP_Man_Dehyd"/>
    <property type="match status" value="1"/>
</dbReference>
<accession>A0A1F6EFA0</accession>
<dbReference type="EMBL" id="MFLV01000005">
    <property type="protein sequence ID" value="OGG71922.1"/>
    <property type="molecule type" value="Genomic_DNA"/>
</dbReference>
<evidence type="ECO:0000259" key="1">
    <source>
        <dbReference type="Pfam" id="PF16363"/>
    </source>
</evidence>
<dbReference type="Gene3D" id="3.40.50.720">
    <property type="entry name" value="NAD(P)-binding Rossmann-like Domain"/>
    <property type="match status" value="1"/>
</dbReference>
<comment type="caution">
    <text evidence="2">The sequence shown here is derived from an EMBL/GenBank/DDBJ whole genome shotgun (WGS) entry which is preliminary data.</text>
</comment>
<dbReference type="InterPro" id="IPR016040">
    <property type="entry name" value="NAD(P)-bd_dom"/>
</dbReference>
<sequence length="319" mass="35970">MRILITGVTGFIGSELAHALVKEGGHDLGGLVRTVSHKDHIEAVSDISQNLSLFYANFTDYHAIKNIVRTFAPQYIVHVGAQTAVRNSFEMPHEYNETNYLGTINLIHAALEVPDFKKFIFASTMETYGWQERRAPFVEEIILHPASPYAVSKVACEKYIEMASRAYGLPYLISRACNTYGRKLNAGFIVEYLITTMLKGADVYLGTPKAVRDLMYVDDHVNAYLTLLKSEKKNMTFNFGTGAGMPMLEVAKKIKEKVGFKGNIIEHFPPNYPWRPVAEEYLSINAAKAKKELGWEPRYSLDKGLDLTIAYWKKKMGNP</sequence>
<dbReference type="AlphaFoldDB" id="A0A1F6EFA0"/>
<dbReference type="STRING" id="1798508.A3A35_02400"/>
<reference evidence="2 3" key="1">
    <citation type="journal article" date="2016" name="Nat. Commun.">
        <title>Thousands of microbial genomes shed light on interconnected biogeochemical processes in an aquifer system.</title>
        <authorList>
            <person name="Anantharaman K."/>
            <person name="Brown C.T."/>
            <person name="Hug L.A."/>
            <person name="Sharon I."/>
            <person name="Castelle C.J."/>
            <person name="Probst A.J."/>
            <person name="Thomas B.C."/>
            <person name="Singh A."/>
            <person name="Wilkins M.J."/>
            <person name="Karaoz U."/>
            <person name="Brodie E.L."/>
            <person name="Williams K.H."/>
            <person name="Hubbard S.S."/>
            <person name="Banfield J.F."/>
        </authorList>
    </citation>
    <scope>NUCLEOTIDE SEQUENCE [LARGE SCALE GENOMIC DNA]</scope>
</reference>
<gene>
    <name evidence="2" type="ORF">A3A35_02400</name>
</gene>
<dbReference type="PANTHER" id="PTHR43000">
    <property type="entry name" value="DTDP-D-GLUCOSE 4,6-DEHYDRATASE-RELATED"/>
    <property type="match status" value="1"/>
</dbReference>
<organism evidence="2 3">
    <name type="scientific">Candidatus Kaiserbacteria bacterium RIFCSPLOWO2_01_FULL_51_21</name>
    <dbReference type="NCBI Taxonomy" id="1798508"/>
    <lineage>
        <taxon>Bacteria</taxon>
        <taxon>Candidatus Kaiseribacteriota</taxon>
    </lineage>
</organism>
<dbReference type="InterPro" id="IPR036291">
    <property type="entry name" value="NAD(P)-bd_dom_sf"/>
</dbReference>
<name>A0A1F6EFA0_9BACT</name>
<evidence type="ECO:0000313" key="3">
    <source>
        <dbReference type="Proteomes" id="UP000179115"/>
    </source>
</evidence>
<dbReference type="SUPFAM" id="SSF51735">
    <property type="entry name" value="NAD(P)-binding Rossmann-fold domains"/>
    <property type="match status" value="1"/>
</dbReference>
<proteinExistence type="predicted"/>